<dbReference type="RefSeq" id="WP_152131643.1">
    <property type="nucleotide sequence ID" value="NZ_WELG01000002.1"/>
</dbReference>
<comment type="caution">
    <text evidence="3">The sequence shown here is derived from an EMBL/GenBank/DDBJ whole genome shotgun (WGS) entry which is preliminary data.</text>
</comment>
<evidence type="ECO:0000256" key="1">
    <source>
        <dbReference type="SAM" id="Coils"/>
    </source>
</evidence>
<evidence type="ECO:0000313" key="3">
    <source>
        <dbReference type="EMBL" id="KAB7528230.1"/>
    </source>
</evidence>
<dbReference type="OrthoDB" id="1440808at2"/>
<feature type="transmembrane region" description="Helical" evidence="2">
    <location>
        <begin position="144"/>
        <end position="167"/>
    </location>
</feature>
<feature type="coiled-coil region" evidence="1">
    <location>
        <begin position="179"/>
        <end position="213"/>
    </location>
</feature>
<evidence type="ECO:0000313" key="4">
    <source>
        <dbReference type="Proteomes" id="UP000429785"/>
    </source>
</evidence>
<proteinExistence type="predicted"/>
<evidence type="ECO:0000256" key="2">
    <source>
        <dbReference type="SAM" id="Phobius"/>
    </source>
</evidence>
<name>A0A6I1DTY0_9FLAO</name>
<dbReference type="EMBL" id="WELG01000002">
    <property type="protein sequence ID" value="KAB7528230.1"/>
    <property type="molecule type" value="Genomic_DNA"/>
</dbReference>
<dbReference type="AlphaFoldDB" id="A0A6I1DTY0"/>
<keyword evidence="2" id="KW-0472">Membrane</keyword>
<keyword evidence="1" id="KW-0175">Coiled coil</keyword>
<reference evidence="3 4" key="1">
    <citation type="submission" date="2019-10" db="EMBL/GenBank/DDBJ databases">
        <title>Muricauda olearia CL-SS4 JCM15563 genome.</title>
        <authorList>
            <person name="Liu L."/>
        </authorList>
    </citation>
    <scope>NUCLEOTIDE SEQUENCE [LARGE SCALE GENOMIC DNA]</scope>
    <source>
        <strain evidence="3 4">CL-SS4</strain>
    </source>
</reference>
<accession>A0A6I1DTY0</accession>
<keyword evidence="2" id="KW-1133">Transmembrane helix</keyword>
<sequence>MNRYIKAMEIGMAHENIGITYNNLIDKIQKDSGKMTIYAESTFYYWFVENFSATNIEAKLYTGWKTSFQYYYYFKHGITKPKGNLTESGESLYRQLDSLKWFLNGEASKQYVDYLELQESRQTAQDAREASREANEKAAKSIRLAIWAIIVSAAVGIFSVIIDLAAFSKSPVPPYDVKVIEDKSRAEQLERENGELKDELYKAEMMLEAYESDSVNSGT</sequence>
<organism evidence="3 4">
    <name type="scientific">Flagellimonas olearia</name>
    <dbReference type="NCBI Taxonomy" id="552546"/>
    <lineage>
        <taxon>Bacteria</taxon>
        <taxon>Pseudomonadati</taxon>
        <taxon>Bacteroidota</taxon>
        <taxon>Flavobacteriia</taxon>
        <taxon>Flavobacteriales</taxon>
        <taxon>Flavobacteriaceae</taxon>
        <taxon>Flagellimonas</taxon>
    </lineage>
</organism>
<gene>
    <name evidence="3" type="ORF">F8C76_10185</name>
</gene>
<dbReference type="Proteomes" id="UP000429785">
    <property type="component" value="Unassembled WGS sequence"/>
</dbReference>
<keyword evidence="2" id="KW-0812">Transmembrane</keyword>
<protein>
    <submittedName>
        <fullName evidence="3">Uncharacterized protein</fullName>
    </submittedName>
</protein>